<dbReference type="InParanoid" id="A0A7M7PJD6"/>
<dbReference type="KEGG" id="spu:764926"/>
<dbReference type="AlphaFoldDB" id="A0A7M7PJD6"/>
<dbReference type="GeneID" id="764926"/>
<evidence type="ECO:0000256" key="12">
    <source>
        <dbReference type="ARBA" id="ARBA00080868"/>
    </source>
</evidence>
<accession>A0A7M7PJD6</accession>
<dbReference type="SUPFAM" id="SSF50156">
    <property type="entry name" value="PDZ domain-like"/>
    <property type="match status" value="1"/>
</dbReference>
<keyword evidence="6" id="KW-0597">Phosphoprotein</keyword>
<protein>
    <recommendedName>
        <fullName evidence="11">Tax1-binding protein 3</fullName>
    </recommendedName>
    <alternativeName>
        <fullName evidence="12">Tax interaction protein 1</fullName>
    </alternativeName>
</protein>
<dbReference type="InterPro" id="IPR001478">
    <property type="entry name" value="PDZ"/>
</dbReference>
<name>A0A7M7PJD6_STRPU</name>
<proteinExistence type="predicted"/>
<evidence type="ECO:0000259" key="13">
    <source>
        <dbReference type="PROSITE" id="PS50106"/>
    </source>
</evidence>
<keyword evidence="15" id="KW-1185">Reference proteome</keyword>
<organism evidence="14 15">
    <name type="scientific">Strongylocentrotus purpuratus</name>
    <name type="common">Purple sea urchin</name>
    <dbReference type="NCBI Taxonomy" id="7668"/>
    <lineage>
        <taxon>Eukaryota</taxon>
        <taxon>Metazoa</taxon>
        <taxon>Echinodermata</taxon>
        <taxon>Eleutherozoa</taxon>
        <taxon>Echinozoa</taxon>
        <taxon>Echinoidea</taxon>
        <taxon>Euechinoidea</taxon>
        <taxon>Echinacea</taxon>
        <taxon>Camarodonta</taxon>
        <taxon>Echinidea</taxon>
        <taxon>Strongylocentrotidae</taxon>
        <taxon>Strongylocentrotus</taxon>
    </lineage>
</organism>
<evidence type="ECO:0000256" key="2">
    <source>
        <dbReference type="ARBA" id="ARBA00004413"/>
    </source>
</evidence>
<evidence type="ECO:0000313" key="14">
    <source>
        <dbReference type="EnsemblMetazoa" id="XP_030852119"/>
    </source>
</evidence>
<dbReference type="OrthoDB" id="10033291at2759"/>
<evidence type="ECO:0000256" key="6">
    <source>
        <dbReference type="ARBA" id="ARBA00022553"/>
    </source>
</evidence>
<dbReference type="EnsemblMetazoa" id="XM_030996259">
    <property type="protein sequence ID" value="XP_030852119"/>
    <property type="gene ID" value="LOC764926"/>
</dbReference>
<dbReference type="Proteomes" id="UP000007110">
    <property type="component" value="Unassembled WGS sequence"/>
</dbReference>
<dbReference type="GO" id="GO:0005634">
    <property type="term" value="C:nucleus"/>
    <property type="evidence" value="ECO:0007669"/>
    <property type="project" value="UniProtKB-SubCell"/>
</dbReference>
<dbReference type="GO" id="GO:0016055">
    <property type="term" value="P:Wnt signaling pathway"/>
    <property type="evidence" value="ECO:0007669"/>
    <property type="project" value="UniProtKB-KW"/>
</dbReference>
<reference evidence="14" key="2">
    <citation type="submission" date="2021-01" db="UniProtKB">
        <authorList>
            <consortium name="EnsemblMetazoa"/>
        </authorList>
    </citation>
    <scope>IDENTIFICATION</scope>
</reference>
<keyword evidence="7" id="KW-0879">Wnt signaling pathway</keyword>
<evidence type="ECO:0000256" key="11">
    <source>
        <dbReference type="ARBA" id="ARBA00074913"/>
    </source>
</evidence>
<dbReference type="Pfam" id="PF00595">
    <property type="entry name" value="PDZ"/>
    <property type="match status" value="1"/>
</dbReference>
<evidence type="ECO:0000256" key="1">
    <source>
        <dbReference type="ARBA" id="ARBA00004123"/>
    </source>
</evidence>
<evidence type="ECO:0000256" key="7">
    <source>
        <dbReference type="ARBA" id="ARBA00022687"/>
    </source>
</evidence>
<evidence type="ECO:0000256" key="10">
    <source>
        <dbReference type="ARBA" id="ARBA00023242"/>
    </source>
</evidence>
<dbReference type="InterPro" id="IPR036034">
    <property type="entry name" value="PDZ_sf"/>
</dbReference>
<dbReference type="OMA" id="TMATHRH"/>
<evidence type="ECO:0000256" key="3">
    <source>
        <dbReference type="ARBA" id="ARBA00004496"/>
    </source>
</evidence>
<dbReference type="SMART" id="SM00228">
    <property type="entry name" value="PDZ"/>
    <property type="match status" value="1"/>
</dbReference>
<reference evidence="15" key="1">
    <citation type="submission" date="2015-02" db="EMBL/GenBank/DDBJ databases">
        <title>Genome sequencing for Strongylocentrotus purpuratus.</title>
        <authorList>
            <person name="Murali S."/>
            <person name="Liu Y."/>
            <person name="Vee V."/>
            <person name="English A."/>
            <person name="Wang M."/>
            <person name="Skinner E."/>
            <person name="Han Y."/>
            <person name="Muzny D.M."/>
            <person name="Worley K.C."/>
            <person name="Gibbs R.A."/>
        </authorList>
    </citation>
    <scope>NUCLEOTIDE SEQUENCE</scope>
</reference>
<keyword evidence="8" id="KW-0007">Acetylation</keyword>
<evidence type="ECO:0000256" key="4">
    <source>
        <dbReference type="ARBA" id="ARBA00022475"/>
    </source>
</evidence>
<dbReference type="GO" id="GO:0005737">
    <property type="term" value="C:cytoplasm"/>
    <property type="evidence" value="ECO:0007669"/>
    <property type="project" value="UniProtKB-SubCell"/>
</dbReference>
<dbReference type="PANTHER" id="PTHR23119:SF51">
    <property type="entry name" value="DISKS LARGE 1 TUMOR SUPPRESSOR PROTEIN"/>
    <property type="match status" value="1"/>
</dbReference>
<dbReference type="PROSITE" id="PS50106">
    <property type="entry name" value="PDZ"/>
    <property type="match status" value="1"/>
</dbReference>
<dbReference type="RefSeq" id="XP_030852119.1">
    <property type="nucleotide sequence ID" value="XM_030996259.1"/>
</dbReference>
<feature type="domain" description="PDZ" evidence="13">
    <location>
        <begin position="11"/>
        <end position="89"/>
    </location>
</feature>
<evidence type="ECO:0000256" key="9">
    <source>
        <dbReference type="ARBA" id="ARBA00023136"/>
    </source>
</evidence>
<dbReference type="Gene3D" id="2.30.42.10">
    <property type="match status" value="1"/>
</dbReference>
<evidence type="ECO:0000313" key="15">
    <source>
        <dbReference type="Proteomes" id="UP000007110"/>
    </source>
</evidence>
<keyword evidence="10" id="KW-0539">Nucleus</keyword>
<dbReference type="GO" id="GO:0005886">
    <property type="term" value="C:plasma membrane"/>
    <property type="evidence" value="ECO:0007669"/>
    <property type="project" value="UniProtKB-SubCell"/>
</dbReference>
<comment type="subcellular location">
    <subcellularLocation>
        <location evidence="2">Cell membrane</location>
        <topology evidence="2">Peripheral membrane protein</topology>
        <orientation evidence="2">Cytoplasmic side</orientation>
    </subcellularLocation>
    <subcellularLocation>
        <location evidence="3">Cytoplasm</location>
    </subcellularLocation>
    <subcellularLocation>
        <location evidence="1">Nucleus</location>
    </subcellularLocation>
</comment>
<keyword evidence="9" id="KW-0472">Membrane</keyword>
<evidence type="ECO:0000256" key="8">
    <source>
        <dbReference type="ARBA" id="ARBA00022990"/>
    </source>
</evidence>
<evidence type="ECO:0000256" key="5">
    <source>
        <dbReference type="ARBA" id="ARBA00022490"/>
    </source>
</evidence>
<keyword evidence="5" id="KW-0963">Cytoplasm</keyword>
<dbReference type="FunFam" id="2.30.42.10:FF:000121">
    <property type="entry name" value="Tax1-binding protein 3"/>
    <property type="match status" value="1"/>
</dbReference>
<dbReference type="CTD" id="30851"/>
<keyword evidence="4" id="KW-1003">Cell membrane</keyword>
<sequence>MNLDPATGVPFIELELHKDGTKLGFSVVGGIDQDSSKNPFIKNDQGIFVSRVAAGEPAEKAGLQVGDKLLEVNGYDLTMATHRHAVKILTKEKYSILKMKMTRQGLMRS</sequence>
<dbReference type="InterPro" id="IPR050614">
    <property type="entry name" value="Synaptic_Scaffolding_LAP-MAGUK"/>
</dbReference>
<dbReference type="FunCoup" id="A0A7M7PJD6">
    <property type="interactions" value="1993"/>
</dbReference>
<dbReference type="GO" id="GO:0009966">
    <property type="term" value="P:regulation of signal transduction"/>
    <property type="evidence" value="ECO:0007669"/>
    <property type="project" value="UniProtKB-ARBA"/>
</dbReference>
<dbReference type="PANTHER" id="PTHR23119">
    <property type="entry name" value="DISCS LARGE"/>
    <property type="match status" value="1"/>
</dbReference>